<accession>A0ABU9RUB0</accession>
<dbReference type="EMBL" id="JAYMRV010000006">
    <property type="protein sequence ID" value="MEM5423658.1"/>
    <property type="molecule type" value="Genomic_DNA"/>
</dbReference>
<dbReference type="InterPro" id="IPR029058">
    <property type="entry name" value="AB_hydrolase_fold"/>
</dbReference>
<dbReference type="Proteomes" id="UP001489897">
    <property type="component" value="Unassembled WGS sequence"/>
</dbReference>
<name>A0ABU9RUB0_9BURK</name>
<evidence type="ECO:0000259" key="1">
    <source>
        <dbReference type="Pfam" id="PF07819"/>
    </source>
</evidence>
<proteinExistence type="predicted"/>
<dbReference type="Pfam" id="PF07819">
    <property type="entry name" value="PGAP1"/>
    <property type="match status" value="1"/>
</dbReference>
<feature type="domain" description="GPI inositol-deacylase PGAP1-like alpha/beta" evidence="1">
    <location>
        <begin position="152"/>
        <end position="210"/>
    </location>
</feature>
<evidence type="ECO:0000313" key="2">
    <source>
        <dbReference type="EMBL" id="MEM5423658.1"/>
    </source>
</evidence>
<organism evidence="2 3">
    <name type="scientific">Paraburkholderia ferrariae</name>
    <dbReference type="NCBI Taxonomy" id="386056"/>
    <lineage>
        <taxon>Bacteria</taxon>
        <taxon>Pseudomonadati</taxon>
        <taxon>Pseudomonadota</taxon>
        <taxon>Betaproteobacteria</taxon>
        <taxon>Burkholderiales</taxon>
        <taxon>Burkholderiaceae</taxon>
        <taxon>Paraburkholderia</taxon>
    </lineage>
</organism>
<comment type="caution">
    <text evidence="2">The sequence shown here is derived from an EMBL/GenBank/DDBJ whole genome shotgun (WGS) entry which is preliminary data.</text>
</comment>
<dbReference type="Gene3D" id="3.40.50.1820">
    <property type="entry name" value="alpha/beta hydrolase"/>
    <property type="match status" value="1"/>
</dbReference>
<dbReference type="SUPFAM" id="SSF53474">
    <property type="entry name" value="alpha/beta-Hydrolases"/>
    <property type="match status" value="1"/>
</dbReference>
<dbReference type="InterPro" id="IPR012908">
    <property type="entry name" value="PGAP1-ab_dom-like"/>
</dbReference>
<protein>
    <recommendedName>
        <fullName evidence="1">GPI inositol-deacylase PGAP1-like alpha/beta domain-containing protein</fullName>
    </recommendedName>
</protein>
<gene>
    <name evidence="2" type="ORF">VSR73_21630</name>
</gene>
<dbReference type="RefSeq" id="WP_342948254.1">
    <property type="nucleotide sequence ID" value="NZ_JAYMRV010000006.1"/>
</dbReference>
<reference evidence="2 3" key="1">
    <citation type="submission" date="2024-01" db="EMBL/GenBank/DDBJ databases">
        <title>The diversity of rhizobia nodulating Mimosa spp. in eleven states of Brazil covering several biomes is determined by host plant, location, and edaphic factors.</title>
        <authorList>
            <person name="Rouws L."/>
            <person name="Barauna A."/>
            <person name="Beukes C."/>
            <person name="De Faria S.M."/>
            <person name="Gross E."/>
            <person name="Dos Reis Junior F.B."/>
            <person name="Simon M."/>
            <person name="Maluk M."/>
            <person name="Odee D.W."/>
            <person name="Kenicer G."/>
            <person name="Young J.P.W."/>
            <person name="Reis V.M."/>
            <person name="Zilli J."/>
            <person name="James E.K."/>
        </authorList>
    </citation>
    <scope>NUCLEOTIDE SEQUENCE [LARGE SCALE GENOMIC DNA]</scope>
    <source>
        <strain evidence="2 3">JPY167</strain>
    </source>
</reference>
<keyword evidence="3" id="KW-1185">Reference proteome</keyword>
<evidence type="ECO:0000313" key="3">
    <source>
        <dbReference type="Proteomes" id="UP001489897"/>
    </source>
</evidence>
<sequence length="483" mass="53201">MIFVPGVMGTNLKAVKGPKANKPVWLVNSKGSVGADWFLRGPEKRKLELDPANTDVYQDGEIPTGTAQGAAELHRRGWGTVAKMSYGTFLPFLENTLNDAHECKGGFRAALMKELVAEAPGVSVLSHDEVALSYMYYMPVHAVGYNWLQSNSDSAKYLAAKIAKITDYYKDQGKVCEKVIIVTHSMGGFVARHYSEVDGHRDKVLGIVHGVMPTTGSATAYKRVTSGTEGEFSLRETLGGDRANMTAVFAQAPGPLQLLPSVEYGMGWLKIRDGASLFTLPESDPYEQIYLQRGKWWGLVDDTLINPLDPKKTSIDADWTGYQQLINTKVKPFHEAMRGKFHPATYAFYGDDEKHRTWGDVVWKRAASPQGAFGKQNDPITDLLDRKLLNDDGTGTQYIDNMTGPYHVREKFALQDAAENGDGTVPIRSGRAPAGQSGVQACVAYPDVDHEGAYKNRPQQLFALWAITRIVGNVKGTLLEYKC</sequence>